<dbReference type="PANTHER" id="PTHR30399">
    <property type="entry name" value="UNCHARACTERIZED PROTEIN YGJP"/>
    <property type="match status" value="1"/>
</dbReference>
<dbReference type="InterPro" id="IPR053136">
    <property type="entry name" value="UTP_pyrophosphatase-like"/>
</dbReference>
<evidence type="ECO:0000313" key="4">
    <source>
        <dbReference type="Proteomes" id="UP000461010"/>
    </source>
</evidence>
<dbReference type="Proteomes" id="UP000472839">
    <property type="component" value="Unassembled WGS sequence"/>
</dbReference>
<comment type="caution">
    <text evidence="2">The sequence shown here is derived from an EMBL/GenBank/DDBJ whole genome shotgun (WGS) entry which is preliminary data.</text>
</comment>
<dbReference type="EMBL" id="WFKK01000029">
    <property type="protein sequence ID" value="KAB7887845.1"/>
    <property type="molecule type" value="Genomic_DNA"/>
</dbReference>
<dbReference type="Proteomes" id="UP000461010">
    <property type="component" value="Unassembled WGS sequence"/>
</dbReference>
<proteinExistence type="predicted"/>
<organism evidence="2 5">
    <name type="scientific">Poseidonibacter ostreae</name>
    <dbReference type="NCBI Taxonomy" id="2654171"/>
    <lineage>
        <taxon>Bacteria</taxon>
        <taxon>Pseudomonadati</taxon>
        <taxon>Campylobacterota</taxon>
        <taxon>Epsilonproteobacteria</taxon>
        <taxon>Campylobacterales</taxon>
        <taxon>Arcobacteraceae</taxon>
        <taxon>Poseidonibacter</taxon>
    </lineage>
</organism>
<reference evidence="4 5" key="1">
    <citation type="submission" date="2019-10" db="EMBL/GenBank/DDBJ databases">
        <title>Poseidonibacter ostreae sp. nov., isolated from the gut of the Ostrea denselamellosa.</title>
        <authorList>
            <person name="Choi A."/>
        </authorList>
    </citation>
    <scope>NUCLEOTIDE SEQUENCE [LARGE SCALE GENOMIC DNA]</scope>
    <source>
        <strain evidence="2 5">SJOD-M-33</strain>
        <strain evidence="3 4">SJOD-M-5</strain>
    </source>
</reference>
<sequence>MKYIQHYPQEIQNQIQELINKDKLGDYLRNKYPKKHEIKTDKALYAYVMDFKNEYFKKSQISKVMYDGKINVISNALGMHTIISRVQGSKLKSKNEIRVASMFKNAPEKFLEMIVVHELSHFKEKEHNKAFYNLCTFIQEDYHQIEFDLRVYLLHLDLYGKLY</sequence>
<feature type="domain" description="YgjP-like metallopeptidase" evidence="1">
    <location>
        <begin position="88"/>
        <end position="149"/>
    </location>
</feature>
<keyword evidence="4" id="KW-1185">Reference proteome</keyword>
<dbReference type="Gene3D" id="3.30.2010.10">
    <property type="entry name" value="Metalloproteases ('zincins'), catalytic domain"/>
    <property type="match status" value="1"/>
</dbReference>
<evidence type="ECO:0000313" key="5">
    <source>
        <dbReference type="Proteomes" id="UP000472839"/>
    </source>
</evidence>
<accession>A0A6L4WR81</accession>
<gene>
    <name evidence="3" type="ORF">GBG18_08865</name>
    <name evidence="2" type="ORF">GBG19_10170</name>
</gene>
<evidence type="ECO:0000313" key="3">
    <source>
        <dbReference type="EMBL" id="KAB7890543.1"/>
    </source>
</evidence>
<dbReference type="Pfam" id="PF01863">
    <property type="entry name" value="YgjP-like"/>
    <property type="match status" value="1"/>
</dbReference>
<protein>
    <submittedName>
        <fullName evidence="2">DUF45 domain-containing protein</fullName>
    </submittedName>
</protein>
<dbReference type="AlphaFoldDB" id="A0A6L4WR81"/>
<name>A0A6L4WR81_9BACT</name>
<dbReference type="InterPro" id="IPR002725">
    <property type="entry name" value="YgjP-like_metallopeptidase"/>
</dbReference>
<dbReference type="RefSeq" id="WP_152190319.1">
    <property type="nucleotide sequence ID" value="NZ_WFKI01000021.1"/>
</dbReference>
<dbReference type="PANTHER" id="PTHR30399:SF1">
    <property type="entry name" value="UTP PYROPHOSPHATASE"/>
    <property type="match status" value="1"/>
</dbReference>
<evidence type="ECO:0000313" key="2">
    <source>
        <dbReference type="EMBL" id="KAB7887845.1"/>
    </source>
</evidence>
<evidence type="ECO:0000259" key="1">
    <source>
        <dbReference type="Pfam" id="PF01863"/>
    </source>
</evidence>
<dbReference type="EMBL" id="WFKJ01000024">
    <property type="protein sequence ID" value="KAB7890543.1"/>
    <property type="molecule type" value="Genomic_DNA"/>
</dbReference>